<accession>A0A4R2B9I6</accession>
<keyword evidence="3" id="KW-1185">Reference proteome</keyword>
<reference evidence="2 3" key="1">
    <citation type="journal article" date="2015" name="Stand. Genomic Sci.">
        <title>Genomic Encyclopedia of Bacterial and Archaeal Type Strains, Phase III: the genomes of soil and plant-associated and newly described type strains.</title>
        <authorList>
            <person name="Whitman W.B."/>
            <person name="Woyke T."/>
            <person name="Klenk H.P."/>
            <person name="Zhou Y."/>
            <person name="Lilburn T.G."/>
            <person name="Beck B.J."/>
            <person name="De Vos P."/>
            <person name="Vandamme P."/>
            <person name="Eisen J.A."/>
            <person name="Garrity G."/>
            <person name="Hugenholtz P."/>
            <person name="Kyrpides N.C."/>
        </authorList>
    </citation>
    <scope>NUCLEOTIDE SEQUENCE [LARGE SCALE GENOMIC DNA]</scope>
    <source>
        <strain evidence="2 3">CV53</strain>
    </source>
</reference>
<dbReference type="GO" id="GO:0006355">
    <property type="term" value="P:regulation of DNA-templated transcription"/>
    <property type="evidence" value="ECO:0007669"/>
    <property type="project" value="InterPro"/>
</dbReference>
<dbReference type="InterPro" id="IPR036281">
    <property type="entry name" value="SinR/SinI_dimer_dom_sf"/>
</dbReference>
<gene>
    <name evidence="2" type="ORF">EV146_111113</name>
</gene>
<dbReference type="InterPro" id="IPR010981">
    <property type="entry name" value="SinR/SinI_dimer_dom"/>
</dbReference>
<protein>
    <submittedName>
        <fullName evidence="2">Antagonist of SinR</fullName>
    </submittedName>
</protein>
<dbReference type="Proteomes" id="UP000295689">
    <property type="component" value="Unassembled WGS sequence"/>
</dbReference>
<evidence type="ECO:0000313" key="3">
    <source>
        <dbReference type="Proteomes" id="UP000295689"/>
    </source>
</evidence>
<dbReference type="RefSeq" id="WP_132010031.1">
    <property type="nucleotide sequence ID" value="NZ_JABUHM010000013.1"/>
</dbReference>
<dbReference type="EMBL" id="SLVV01000011">
    <property type="protein sequence ID" value="TCN22274.1"/>
    <property type="molecule type" value="Genomic_DNA"/>
</dbReference>
<proteinExistence type="predicted"/>
<dbReference type="PROSITE" id="PS51500">
    <property type="entry name" value="SIN"/>
    <property type="match status" value="1"/>
</dbReference>
<comment type="caution">
    <text evidence="2">The sequence shown here is derived from an EMBL/GenBank/DDBJ whole genome shotgun (WGS) entry which is preliminary data.</text>
</comment>
<organism evidence="2 3">
    <name type="scientific">Mesobacillus foraminis</name>
    <dbReference type="NCBI Taxonomy" id="279826"/>
    <lineage>
        <taxon>Bacteria</taxon>
        <taxon>Bacillati</taxon>
        <taxon>Bacillota</taxon>
        <taxon>Bacilli</taxon>
        <taxon>Bacillales</taxon>
        <taxon>Bacillaceae</taxon>
        <taxon>Mesobacillus</taxon>
    </lineage>
</organism>
<sequence>MEKALHSELDAEWVKLIKEALELGINKEEIRDFLNSDKADAVAVGS</sequence>
<dbReference type="SUPFAM" id="SSF47406">
    <property type="entry name" value="SinR repressor dimerisation domain-like"/>
    <property type="match status" value="1"/>
</dbReference>
<dbReference type="Pfam" id="PF08671">
    <property type="entry name" value="SinI"/>
    <property type="match status" value="1"/>
</dbReference>
<dbReference type="AlphaFoldDB" id="A0A4R2B9I6"/>
<name>A0A4R2B9I6_9BACI</name>
<feature type="domain" description="Sin" evidence="1">
    <location>
        <begin position="1"/>
        <end position="38"/>
    </location>
</feature>
<evidence type="ECO:0000313" key="2">
    <source>
        <dbReference type="EMBL" id="TCN22274.1"/>
    </source>
</evidence>
<evidence type="ECO:0000259" key="1">
    <source>
        <dbReference type="PROSITE" id="PS51500"/>
    </source>
</evidence>
<dbReference type="GO" id="GO:0046983">
    <property type="term" value="F:protein dimerization activity"/>
    <property type="evidence" value="ECO:0007669"/>
    <property type="project" value="InterPro"/>
</dbReference>